<proteinExistence type="predicted"/>
<dbReference type="Pfam" id="PF04940">
    <property type="entry name" value="BLUF"/>
    <property type="match status" value="1"/>
</dbReference>
<organism evidence="2">
    <name type="scientific">marine sediment metagenome</name>
    <dbReference type="NCBI Taxonomy" id="412755"/>
    <lineage>
        <taxon>unclassified sequences</taxon>
        <taxon>metagenomes</taxon>
        <taxon>ecological metagenomes</taxon>
    </lineage>
</organism>
<reference evidence="2" key="1">
    <citation type="journal article" date="2015" name="Nature">
        <title>Complex archaea that bridge the gap between prokaryotes and eukaryotes.</title>
        <authorList>
            <person name="Spang A."/>
            <person name="Saw J.H."/>
            <person name="Jorgensen S.L."/>
            <person name="Zaremba-Niedzwiedzka K."/>
            <person name="Martijn J."/>
            <person name="Lind A.E."/>
            <person name="van Eijk R."/>
            <person name="Schleper C."/>
            <person name="Guy L."/>
            <person name="Ettema T.J."/>
        </authorList>
    </citation>
    <scope>NUCLEOTIDE SEQUENCE</scope>
</reference>
<dbReference type="EMBL" id="LAZR01000045">
    <property type="protein sequence ID" value="KKN99736.1"/>
    <property type="molecule type" value="Genomic_DNA"/>
</dbReference>
<evidence type="ECO:0000313" key="2">
    <source>
        <dbReference type="EMBL" id="KKN99736.1"/>
    </source>
</evidence>
<dbReference type="GO" id="GO:0009882">
    <property type="term" value="F:blue light photoreceptor activity"/>
    <property type="evidence" value="ECO:0007669"/>
    <property type="project" value="InterPro"/>
</dbReference>
<dbReference type="AlphaFoldDB" id="A0A0F9XKE1"/>
<dbReference type="SUPFAM" id="SSF54975">
    <property type="entry name" value="Acylphosphatase/BLUF domain-like"/>
    <property type="match status" value="1"/>
</dbReference>
<dbReference type="GO" id="GO:0071949">
    <property type="term" value="F:FAD binding"/>
    <property type="evidence" value="ECO:0007669"/>
    <property type="project" value="InterPro"/>
</dbReference>
<dbReference type="Gene3D" id="3.30.70.100">
    <property type="match status" value="1"/>
</dbReference>
<gene>
    <name evidence="2" type="ORF">LCGC14_0134820</name>
</gene>
<dbReference type="SMART" id="SM01034">
    <property type="entry name" value="BLUF"/>
    <property type="match status" value="1"/>
</dbReference>
<accession>A0A0F9XKE1</accession>
<protein>
    <recommendedName>
        <fullName evidence="1">BLUF domain-containing protein</fullName>
    </recommendedName>
</protein>
<feature type="domain" description="BLUF" evidence="1">
    <location>
        <begin position="3"/>
        <end position="94"/>
    </location>
</feature>
<sequence>MAMIRLLYFSTAVPSVSKADVAEIFTIAVRENEKHSVTGALAYNGRNFCQVLEGEEADVHRLIENIRNDARHSGFKILDEKQIETRHFADWSMLKVDSLDFSVVINAMQA</sequence>
<dbReference type="InterPro" id="IPR007024">
    <property type="entry name" value="BLUF_domain"/>
</dbReference>
<dbReference type="InterPro" id="IPR036046">
    <property type="entry name" value="Acylphosphatase-like_dom_sf"/>
</dbReference>
<comment type="caution">
    <text evidence="2">The sequence shown here is derived from an EMBL/GenBank/DDBJ whole genome shotgun (WGS) entry which is preliminary data.</text>
</comment>
<evidence type="ECO:0000259" key="1">
    <source>
        <dbReference type="PROSITE" id="PS50925"/>
    </source>
</evidence>
<dbReference type="PROSITE" id="PS50925">
    <property type="entry name" value="BLUF"/>
    <property type="match status" value="1"/>
</dbReference>
<name>A0A0F9XKE1_9ZZZZ</name>